<dbReference type="SUPFAM" id="SSF47413">
    <property type="entry name" value="lambda repressor-like DNA-binding domains"/>
    <property type="match status" value="1"/>
</dbReference>
<dbReference type="GO" id="GO:0003700">
    <property type="term" value="F:DNA-binding transcription factor activity"/>
    <property type="evidence" value="ECO:0007669"/>
    <property type="project" value="TreeGrafter"/>
</dbReference>
<evidence type="ECO:0000256" key="3">
    <source>
        <dbReference type="ARBA" id="ARBA00023163"/>
    </source>
</evidence>
<dbReference type="SUPFAM" id="SSF53822">
    <property type="entry name" value="Periplasmic binding protein-like I"/>
    <property type="match status" value="1"/>
</dbReference>
<protein>
    <submittedName>
        <fullName evidence="6">LacI family DNA-binding transcriptional regulator</fullName>
    </submittedName>
</protein>
<dbReference type="EMBL" id="RBAL01000012">
    <property type="protein sequence ID" value="RKN39768.1"/>
    <property type="molecule type" value="Genomic_DNA"/>
</dbReference>
<dbReference type="CDD" id="cd01574">
    <property type="entry name" value="PBP1_LacI"/>
    <property type="match status" value="1"/>
</dbReference>
<keyword evidence="3" id="KW-0804">Transcription</keyword>
<dbReference type="PROSITE" id="PS00356">
    <property type="entry name" value="HTH_LACI_1"/>
    <property type="match status" value="1"/>
</dbReference>
<keyword evidence="1" id="KW-0805">Transcription regulation</keyword>
<feature type="region of interest" description="Disordered" evidence="4">
    <location>
        <begin position="357"/>
        <end position="382"/>
    </location>
</feature>
<dbReference type="AlphaFoldDB" id="A0A3A9YUQ3"/>
<dbReference type="InterPro" id="IPR010982">
    <property type="entry name" value="Lambda_DNA-bd_dom_sf"/>
</dbReference>
<dbReference type="PANTHER" id="PTHR30146">
    <property type="entry name" value="LACI-RELATED TRANSCRIPTIONAL REPRESSOR"/>
    <property type="match status" value="1"/>
</dbReference>
<dbReference type="SMART" id="SM00354">
    <property type="entry name" value="HTH_LACI"/>
    <property type="match status" value="1"/>
</dbReference>
<sequence length="382" mass="39725">MADVARRAGVSQKTVSRVVNGEAHVSRAVRERVLREIERLGFLPNENARALVTRKSRRIGVLTTSPSYHGPAALLDGLERAAREAGYFVSIVHVHDGAARRPGEGQPGGRQPGAGEREPGAGGGGGGRPEDDVRRAVVHLVSQGVDGIVISAPVTGSADLAAAVPAGIPVLAMDFPEGGPRRGALVVANDDAGGARAITAYLLGLGHRTVHHLAGPPHWAATSRRLRGWRAALQAAGAPVPEPRHGDWSPASGYRAARELLAETGPSGMTALFAANDQMAIGALHALERSGRSVPRDVSVAGFDDIPEAAYLTVPLTTVRQDFRAAAGQGMRRLVSAMAGTGEQEGEELITPALVVRESTAGPLPPGGRRDGPQLRDGEGRP</sequence>
<keyword evidence="7" id="KW-1185">Reference proteome</keyword>
<proteinExistence type="predicted"/>
<accession>A0A3A9YUQ3</accession>
<name>A0A3A9YUQ3_9ACTN</name>
<evidence type="ECO:0000256" key="4">
    <source>
        <dbReference type="SAM" id="MobiDB-lite"/>
    </source>
</evidence>
<evidence type="ECO:0000256" key="2">
    <source>
        <dbReference type="ARBA" id="ARBA00023125"/>
    </source>
</evidence>
<dbReference type="CDD" id="cd01392">
    <property type="entry name" value="HTH_LacI"/>
    <property type="match status" value="1"/>
</dbReference>
<dbReference type="PANTHER" id="PTHR30146:SF109">
    <property type="entry name" value="HTH-TYPE TRANSCRIPTIONAL REGULATOR GALS"/>
    <property type="match status" value="1"/>
</dbReference>
<dbReference type="Gene3D" id="3.40.50.2300">
    <property type="match status" value="3"/>
</dbReference>
<evidence type="ECO:0000259" key="5">
    <source>
        <dbReference type="PROSITE" id="PS50932"/>
    </source>
</evidence>
<feature type="region of interest" description="Disordered" evidence="4">
    <location>
        <begin position="98"/>
        <end position="131"/>
    </location>
</feature>
<dbReference type="Gene3D" id="1.10.260.40">
    <property type="entry name" value="lambda repressor-like DNA-binding domains"/>
    <property type="match status" value="1"/>
</dbReference>
<dbReference type="Pfam" id="PF13377">
    <property type="entry name" value="Peripla_BP_3"/>
    <property type="match status" value="1"/>
</dbReference>
<organism evidence="6 7">
    <name type="scientific">Streptomyces hoynatensis</name>
    <dbReference type="NCBI Taxonomy" id="1141874"/>
    <lineage>
        <taxon>Bacteria</taxon>
        <taxon>Bacillati</taxon>
        <taxon>Actinomycetota</taxon>
        <taxon>Actinomycetes</taxon>
        <taxon>Kitasatosporales</taxon>
        <taxon>Streptomycetaceae</taxon>
        <taxon>Streptomyces</taxon>
    </lineage>
</organism>
<evidence type="ECO:0000256" key="1">
    <source>
        <dbReference type="ARBA" id="ARBA00023015"/>
    </source>
</evidence>
<evidence type="ECO:0000313" key="6">
    <source>
        <dbReference type="EMBL" id="RKN39768.1"/>
    </source>
</evidence>
<dbReference type="InterPro" id="IPR046335">
    <property type="entry name" value="LacI/GalR-like_sensor"/>
</dbReference>
<keyword evidence="2 6" id="KW-0238">DNA-binding</keyword>
<dbReference type="InterPro" id="IPR028082">
    <property type="entry name" value="Peripla_BP_I"/>
</dbReference>
<dbReference type="Proteomes" id="UP000272474">
    <property type="component" value="Unassembled WGS sequence"/>
</dbReference>
<dbReference type="PROSITE" id="PS50932">
    <property type="entry name" value="HTH_LACI_2"/>
    <property type="match status" value="1"/>
</dbReference>
<dbReference type="InterPro" id="IPR000843">
    <property type="entry name" value="HTH_LacI"/>
</dbReference>
<feature type="domain" description="HTH lacI-type" evidence="5">
    <location>
        <begin position="1"/>
        <end position="53"/>
    </location>
</feature>
<feature type="compositionally biased region" description="Basic and acidic residues" evidence="4">
    <location>
        <begin position="368"/>
        <end position="382"/>
    </location>
</feature>
<comment type="caution">
    <text evidence="6">The sequence shown here is derived from an EMBL/GenBank/DDBJ whole genome shotgun (WGS) entry which is preliminary data.</text>
</comment>
<gene>
    <name evidence="6" type="ORF">D7294_20255</name>
</gene>
<reference evidence="6 7" key="1">
    <citation type="journal article" date="2014" name="Int. J. Syst. Evol. Microbiol.">
        <title>Streptomyces hoynatensis sp. nov., isolated from deep marine sediment.</title>
        <authorList>
            <person name="Veyisoglu A."/>
            <person name="Sahin N."/>
        </authorList>
    </citation>
    <scope>NUCLEOTIDE SEQUENCE [LARGE SCALE GENOMIC DNA]</scope>
    <source>
        <strain evidence="6 7">KCTC 29097</strain>
    </source>
</reference>
<dbReference type="OrthoDB" id="9785139at2"/>
<dbReference type="Pfam" id="PF00356">
    <property type="entry name" value="LacI"/>
    <property type="match status" value="1"/>
</dbReference>
<dbReference type="GO" id="GO:0000976">
    <property type="term" value="F:transcription cis-regulatory region binding"/>
    <property type="evidence" value="ECO:0007669"/>
    <property type="project" value="TreeGrafter"/>
</dbReference>
<evidence type="ECO:0000313" key="7">
    <source>
        <dbReference type="Proteomes" id="UP000272474"/>
    </source>
</evidence>